<dbReference type="PANTHER" id="PTHR23117">
    <property type="entry name" value="GUANYLATE KINASE-RELATED"/>
    <property type="match status" value="1"/>
</dbReference>
<feature type="compositionally biased region" description="Acidic residues" evidence="4">
    <location>
        <begin position="57"/>
        <end position="68"/>
    </location>
</feature>
<dbReference type="Gene3D" id="3.40.50.300">
    <property type="entry name" value="P-loop containing nucleotide triphosphate hydrolases"/>
    <property type="match status" value="1"/>
</dbReference>
<protein>
    <recommendedName>
        <fullName evidence="5">Guanylate kinase-like domain-containing protein</fullName>
    </recommendedName>
</protein>
<feature type="compositionally biased region" description="Polar residues" evidence="4">
    <location>
        <begin position="579"/>
        <end position="588"/>
    </location>
</feature>
<dbReference type="CDD" id="cd00071">
    <property type="entry name" value="GMPK"/>
    <property type="match status" value="1"/>
</dbReference>
<feature type="region of interest" description="Disordered" evidence="4">
    <location>
        <begin position="611"/>
        <end position="630"/>
    </location>
</feature>
<name>A0ABN8PDB6_9CNID</name>
<keyword evidence="7" id="KW-1185">Reference proteome</keyword>
<accession>A0ABN8PDB6</accession>
<dbReference type="PROSITE" id="PS51450">
    <property type="entry name" value="LRR"/>
    <property type="match status" value="5"/>
</dbReference>
<dbReference type="SUPFAM" id="SSF52058">
    <property type="entry name" value="L domain-like"/>
    <property type="match status" value="1"/>
</dbReference>
<keyword evidence="2" id="KW-0808">Transferase</keyword>
<evidence type="ECO:0000256" key="4">
    <source>
        <dbReference type="SAM" id="MobiDB-lite"/>
    </source>
</evidence>
<dbReference type="SUPFAM" id="SSF52540">
    <property type="entry name" value="P-loop containing nucleoside triphosphate hydrolases"/>
    <property type="match status" value="1"/>
</dbReference>
<dbReference type="InterPro" id="IPR008144">
    <property type="entry name" value="Guanylate_kin-like_dom"/>
</dbReference>
<dbReference type="InterPro" id="IPR001611">
    <property type="entry name" value="Leu-rich_rpt"/>
</dbReference>
<evidence type="ECO:0000256" key="1">
    <source>
        <dbReference type="ARBA" id="ARBA00022614"/>
    </source>
</evidence>
<feature type="compositionally biased region" description="Basic and acidic residues" evidence="4">
    <location>
        <begin position="7"/>
        <end position="32"/>
    </location>
</feature>
<dbReference type="Gene3D" id="3.80.10.10">
    <property type="entry name" value="Ribonuclease Inhibitor"/>
    <property type="match status" value="2"/>
</dbReference>
<organism evidence="6 7">
    <name type="scientific">Porites lobata</name>
    <dbReference type="NCBI Taxonomy" id="104759"/>
    <lineage>
        <taxon>Eukaryota</taxon>
        <taxon>Metazoa</taxon>
        <taxon>Cnidaria</taxon>
        <taxon>Anthozoa</taxon>
        <taxon>Hexacorallia</taxon>
        <taxon>Scleractinia</taxon>
        <taxon>Fungiina</taxon>
        <taxon>Poritidae</taxon>
        <taxon>Porites</taxon>
    </lineage>
</organism>
<dbReference type="SMART" id="SM00365">
    <property type="entry name" value="LRR_SD22"/>
    <property type="match status" value="6"/>
</dbReference>
<proteinExistence type="predicted"/>
<feature type="domain" description="Guanylate kinase-like" evidence="5">
    <location>
        <begin position="376"/>
        <end position="559"/>
    </location>
</feature>
<dbReference type="InterPro" id="IPR025875">
    <property type="entry name" value="Leu-rich_rpt_4"/>
</dbReference>
<dbReference type="Pfam" id="PF14580">
    <property type="entry name" value="LRR_9"/>
    <property type="match status" value="1"/>
</dbReference>
<evidence type="ECO:0000313" key="6">
    <source>
        <dbReference type="EMBL" id="CAH3141606.1"/>
    </source>
</evidence>
<feature type="region of interest" description="Disordered" evidence="4">
    <location>
        <begin position="1"/>
        <end position="68"/>
    </location>
</feature>
<feature type="region of interest" description="Disordered" evidence="4">
    <location>
        <begin position="579"/>
        <end position="604"/>
    </location>
</feature>
<dbReference type="InterPro" id="IPR008145">
    <property type="entry name" value="GK/Ca_channel_bsu"/>
</dbReference>
<dbReference type="SMART" id="SM00072">
    <property type="entry name" value="GuKc"/>
    <property type="match status" value="1"/>
</dbReference>
<dbReference type="InterPro" id="IPR027417">
    <property type="entry name" value="P-loop_NTPase"/>
</dbReference>
<evidence type="ECO:0000256" key="3">
    <source>
        <dbReference type="ARBA" id="ARBA00022737"/>
    </source>
</evidence>
<dbReference type="Pfam" id="PF12799">
    <property type="entry name" value="LRR_4"/>
    <property type="match status" value="1"/>
</dbReference>
<feature type="compositionally biased region" description="Low complexity" evidence="4">
    <location>
        <begin position="732"/>
        <end position="745"/>
    </location>
</feature>
<reference evidence="6 7" key="1">
    <citation type="submission" date="2022-05" db="EMBL/GenBank/DDBJ databases">
        <authorList>
            <consortium name="Genoscope - CEA"/>
            <person name="William W."/>
        </authorList>
    </citation>
    <scope>NUCLEOTIDE SEQUENCE [LARGE SCALE GENOMIC DNA]</scope>
</reference>
<dbReference type="PANTHER" id="PTHR23117:SF18">
    <property type="entry name" value="LEUCINE-RICH REPEAT AND GUANYLATE KINASE DOMAIN-CONTAINING PROTEIN"/>
    <property type="match status" value="1"/>
</dbReference>
<keyword evidence="3" id="KW-0677">Repeat</keyword>
<dbReference type="EMBL" id="CALNXK010000067">
    <property type="protein sequence ID" value="CAH3141606.1"/>
    <property type="molecule type" value="Genomic_DNA"/>
</dbReference>
<evidence type="ECO:0000313" key="7">
    <source>
        <dbReference type="Proteomes" id="UP001159405"/>
    </source>
</evidence>
<sequence length="797" mass="88683">MTARSDSGNKDAGGSEKFEETRSAHTSFEKNDVGNNQSAVESRSNGDENLAEGTSLEVEEDQEPEEDEFEEMIAEGLSQLGRSADGTLQVYLNLFLPGCGLTDIMCLQEYVHLQTVVLSHNSLTDLNPLGSMPYLVSLDVSHNQLSSVLDFSPPLGLREVNLSHNCIETLPDLSAHHCLTTLNLDSNFISEIQGLSNCYRLSHLSLMNNKITRIANLDHLPLKFLNLSNNNIKKIENLETLKYLEVINLSRNSVRSMKGLQNHKLLQEIDLEENQIIDIAEVRYIRELSLLRNLNFLDNPIQGMPDYRLSLLFRIQSLTELDRSKVSVEEKVAAVNMFNPPPEVVAARDHMFHVTKSLLQATRIHDSTLPSVDTPYPMLILCGPPGSGKRYLARRLCQEFPDFFGFGVCHTTRSPRTKEENLEDYFFVTQEEFEQGVVMGKFLQTCQLAGNWYGVTREAVENVAREGLAAVFHMDLQGVLSFKNTYFEPRYVLVVPVSKEIHVARLRERGDYAEPMLLQSLERADACLHHNRDNPGFFDMAISSDDLSDAYKRLKRLIMEYLGMSPPSTVHSDLFSGSMTSVDTSQSEDTFHQADKSGTSQTTSITVNMAARTWSRPSDSSTLPSKGIKLKQHRTPVEILSLERRQTKAKAAVAGIHQVSLEQFMTSRHAVSASFQPSTAHFSSSGVKRSTSEPLNFNPSLASMVANASSQNEAREAGLESNISESDEDQESASSIISSARAYSDNGVQSPRDSDEQEGEDSRDLLDFIPTETLDSQETASAPFSGVFGQVEIANSI</sequence>
<evidence type="ECO:0000256" key="2">
    <source>
        <dbReference type="ARBA" id="ARBA00022679"/>
    </source>
</evidence>
<dbReference type="Pfam" id="PF00625">
    <property type="entry name" value="Guanylate_kin"/>
    <property type="match status" value="1"/>
</dbReference>
<comment type="caution">
    <text evidence="6">The sequence shown here is derived from an EMBL/GenBank/DDBJ whole genome shotgun (WGS) entry which is preliminary data.</text>
</comment>
<feature type="compositionally biased region" description="Polar residues" evidence="4">
    <location>
        <begin position="615"/>
        <end position="624"/>
    </location>
</feature>
<keyword evidence="1" id="KW-0433">Leucine-rich repeat</keyword>
<dbReference type="PROSITE" id="PS50052">
    <property type="entry name" value="GUANYLATE_KINASE_2"/>
    <property type="match status" value="1"/>
</dbReference>
<feature type="compositionally biased region" description="Polar residues" evidence="4">
    <location>
        <begin position="33"/>
        <end position="43"/>
    </location>
</feature>
<dbReference type="InterPro" id="IPR032675">
    <property type="entry name" value="LRR_dom_sf"/>
</dbReference>
<feature type="region of interest" description="Disordered" evidence="4">
    <location>
        <begin position="706"/>
        <end position="781"/>
    </location>
</feature>
<evidence type="ECO:0000259" key="5">
    <source>
        <dbReference type="PROSITE" id="PS50052"/>
    </source>
</evidence>
<gene>
    <name evidence="6" type="ORF">PLOB_00041989</name>
</gene>
<dbReference type="Proteomes" id="UP001159405">
    <property type="component" value="Unassembled WGS sequence"/>
</dbReference>